<evidence type="ECO:0000313" key="1">
    <source>
        <dbReference type="EMBL" id="KAF4447883.1"/>
    </source>
</evidence>
<keyword evidence="2" id="KW-1185">Reference proteome</keyword>
<dbReference type="EMBL" id="JAADJG010000371">
    <property type="protein sequence ID" value="KAF4447883.1"/>
    <property type="molecule type" value="Genomic_DNA"/>
</dbReference>
<organism evidence="1 2">
    <name type="scientific">Fusarium austroafricanum</name>
    <dbReference type="NCBI Taxonomy" id="2364996"/>
    <lineage>
        <taxon>Eukaryota</taxon>
        <taxon>Fungi</taxon>
        <taxon>Dikarya</taxon>
        <taxon>Ascomycota</taxon>
        <taxon>Pezizomycotina</taxon>
        <taxon>Sordariomycetes</taxon>
        <taxon>Hypocreomycetidae</taxon>
        <taxon>Hypocreales</taxon>
        <taxon>Nectriaceae</taxon>
        <taxon>Fusarium</taxon>
        <taxon>Fusarium concolor species complex</taxon>
    </lineage>
</organism>
<dbReference type="Proteomes" id="UP000605986">
    <property type="component" value="Unassembled WGS sequence"/>
</dbReference>
<proteinExistence type="predicted"/>
<dbReference type="AlphaFoldDB" id="A0A8H4KEP3"/>
<protein>
    <submittedName>
        <fullName evidence="1">Uncharacterized protein</fullName>
    </submittedName>
</protein>
<gene>
    <name evidence="1" type="ORF">F53441_8633</name>
</gene>
<evidence type="ECO:0000313" key="2">
    <source>
        <dbReference type="Proteomes" id="UP000605986"/>
    </source>
</evidence>
<dbReference type="OrthoDB" id="5153231at2759"/>
<accession>A0A8H4KEP3</accession>
<sequence>MTGDCGYHVDCVELVTPDLMIGSKLDPGIWDATLHEPPWEEHMSSAAASRLRWLENTFAQNLYLTIRRRLPLEVCRMIAQYFHRERATQALRDLWMKSAKESGGSPIPVYQSVHVKEYTALRVHFTQFEDRQYVETVEDATWVGTGPELFTFNPGMSVNIFMASDFLGVRQIITRPEGEIPKIEPQSGVGWNIYRQMKLPFFLKGHWDCIKMRRLAVLYSPQEYPKYDKWKRQVFHQMKPRDFHNIRWPVIPMPLESFPSPSIPGGLYADRNEIVQAMDWNTSGTYGYSFSLWNNTIFGVIAHRTKEKVNYGSINDGHGWKRWVYLPIDPDERISELWVRDYVVAHDYNETSPDRSLIVGIDSSFMMYVYSFAVVGSYKQRSQPCPGPWLTGNYDWPGRSEIKYKAIVKLPDAGSSRMFLENRDFWYTWLAFEQVSTWKRREVLLPASRSSLLQPDDCKYYHTSAALEDVIEVSACRPCRKSRRPNAIMGLLFTYFDGHQRSVGEVRLDSLEELIKVSSHKEMEEVLGKGPTGEEAWMEVFSEGIGCHMNDVPVSEND</sequence>
<name>A0A8H4KEP3_9HYPO</name>
<reference evidence="1" key="1">
    <citation type="submission" date="2020-01" db="EMBL/GenBank/DDBJ databases">
        <title>Identification and distribution of gene clusters putatively required for synthesis of sphingolipid metabolism inhibitors in phylogenetically diverse species of the filamentous fungus Fusarium.</title>
        <authorList>
            <person name="Kim H.-S."/>
            <person name="Busman M."/>
            <person name="Brown D.W."/>
            <person name="Divon H."/>
            <person name="Uhlig S."/>
            <person name="Proctor R.H."/>
        </authorList>
    </citation>
    <scope>NUCLEOTIDE SEQUENCE</scope>
    <source>
        <strain evidence="1">NRRL 53441</strain>
    </source>
</reference>
<comment type="caution">
    <text evidence="1">The sequence shown here is derived from an EMBL/GenBank/DDBJ whole genome shotgun (WGS) entry which is preliminary data.</text>
</comment>